<comment type="subcellular location">
    <subcellularLocation>
        <location evidence="2">Secreted</location>
    </subcellularLocation>
</comment>
<evidence type="ECO:0000256" key="11">
    <source>
        <dbReference type="ARBA" id="ARBA00055588"/>
    </source>
</evidence>
<comment type="function">
    <text evidence="11">This enzyme has both lysozyme (acetylmuramidase) and diacetylmuramidase activities.</text>
</comment>
<dbReference type="PANTHER" id="PTHR34135">
    <property type="entry name" value="LYSOZYME"/>
    <property type="match status" value="1"/>
</dbReference>
<dbReference type="EC" id="3.2.1.17" evidence="4 12"/>
<keyword evidence="10 12" id="KW-0326">Glycosidase</keyword>
<comment type="similarity">
    <text evidence="3 12">Belongs to the glycosyl hydrolase 25 family.</text>
</comment>
<evidence type="ECO:0000313" key="15">
    <source>
        <dbReference type="Proteomes" id="UP000613840"/>
    </source>
</evidence>
<dbReference type="GO" id="GO:0005576">
    <property type="term" value="C:extracellular region"/>
    <property type="evidence" value="ECO:0007669"/>
    <property type="project" value="UniProtKB-SubCell"/>
</dbReference>
<dbReference type="SMART" id="SM00641">
    <property type="entry name" value="Glyco_25"/>
    <property type="match status" value="1"/>
</dbReference>
<dbReference type="InterPro" id="IPR008270">
    <property type="entry name" value="Glyco_hydro_25_AS"/>
</dbReference>
<accession>A0A917SA44</accession>
<name>A0A917SA44_9ACTN</name>
<comment type="caution">
    <text evidence="14">The sequence shown here is derived from an EMBL/GenBank/DDBJ whole genome shotgun (WGS) entry which is preliminary data.</text>
</comment>
<evidence type="ECO:0000256" key="13">
    <source>
        <dbReference type="SAM" id="SignalP"/>
    </source>
</evidence>
<reference evidence="14" key="1">
    <citation type="journal article" date="2014" name="Int. J. Syst. Evol. Microbiol.">
        <title>Complete genome sequence of Corynebacterium casei LMG S-19264T (=DSM 44701T), isolated from a smear-ripened cheese.</title>
        <authorList>
            <consortium name="US DOE Joint Genome Institute (JGI-PGF)"/>
            <person name="Walter F."/>
            <person name="Albersmeier A."/>
            <person name="Kalinowski J."/>
            <person name="Ruckert C."/>
        </authorList>
    </citation>
    <scope>NUCLEOTIDE SEQUENCE</scope>
    <source>
        <strain evidence="14">CGMCC 4.7306</strain>
    </source>
</reference>
<dbReference type="GO" id="GO:0009253">
    <property type="term" value="P:peptidoglycan catabolic process"/>
    <property type="evidence" value="ECO:0007669"/>
    <property type="project" value="InterPro"/>
</dbReference>
<evidence type="ECO:0000256" key="8">
    <source>
        <dbReference type="ARBA" id="ARBA00022801"/>
    </source>
</evidence>
<dbReference type="GO" id="GO:0016052">
    <property type="term" value="P:carbohydrate catabolic process"/>
    <property type="evidence" value="ECO:0007669"/>
    <property type="project" value="TreeGrafter"/>
</dbReference>
<comment type="catalytic activity">
    <reaction evidence="1 12">
        <text>Hydrolysis of (1-&gt;4)-beta-linkages between N-acetylmuramic acid and N-acetyl-D-glucosamine residues in a peptidoglycan and between N-acetyl-D-glucosamine residues in chitodextrins.</text>
        <dbReference type="EC" id="3.2.1.17"/>
    </reaction>
</comment>
<dbReference type="EMBL" id="BMMZ01000006">
    <property type="protein sequence ID" value="GGL67091.1"/>
    <property type="molecule type" value="Genomic_DNA"/>
</dbReference>
<evidence type="ECO:0000313" key="14">
    <source>
        <dbReference type="EMBL" id="GGL67091.1"/>
    </source>
</evidence>
<keyword evidence="5" id="KW-0964">Secreted</keyword>
<dbReference type="GO" id="GO:0031640">
    <property type="term" value="P:killing of cells of another organism"/>
    <property type="evidence" value="ECO:0007669"/>
    <property type="project" value="UniProtKB-KW"/>
</dbReference>
<dbReference type="PANTHER" id="PTHR34135:SF2">
    <property type="entry name" value="LYSOZYME"/>
    <property type="match status" value="1"/>
</dbReference>
<gene>
    <name evidence="14" type="ORF">GCM10011575_26980</name>
</gene>
<dbReference type="SUPFAM" id="SSF51445">
    <property type="entry name" value="(Trans)glycosidases"/>
    <property type="match status" value="1"/>
</dbReference>
<evidence type="ECO:0000256" key="2">
    <source>
        <dbReference type="ARBA" id="ARBA00004613"/>
    </source>
</evidence>
<dbReference type="GO" id="GO:0042742">
    <property type="term" value="P:defense response to bacterium"/>
    <property type="evidence" value="ECO:0007669"/>
    <property type="project" value="UniProtKB-KW"/>
</dbReference>
<reference evidence="14" key="2">
    <citation type="submission" date="2020-09" db="EMBL/GenBank/DDBJ databases">
        <authorList>
            <person name="Sun Q."/>
            <person name="Zhou Y."/>
        </authorList>
    </citation>
    <scope>NUCLEOTIDE SEQUENCE</scope>
    <source>
        <strain evidence="14">CGMCC 4.7306</strain>
    </source>
</reference>
<dbReference type="PROSITE" id="PS51904">
    <property type="entry name" value="GLYCOSYL_HYDROL_F25_2"/>
    <property type="match status" value="1"/>
</dbReference>
<keyword evidence="9" id="KW-1015">Disulfide bond</keyword>
<organism evidence="14 15">
    <name type="scientific">Microlunatus endophyticus</name>
    <dbReference type="NCBI Taxonomy" id="1716077"/>
    <lineage>
        <taxon>Bacteria</taxon>
        <taxon>Bacillati</taxon>
        <taxon>Actinomycetota</taxon>
        <taxon>Actinomycetes</taxon>
        <taxon>Propionibacteriales</taxon>
        <taxon>Propionibacteriaceae</taxon>
        <taxon>Microlunatus</taxon>
    </lineage>
</organism>
<evidence type="ECO:0000256" key="12">
    <source>
        <dbReference type="RuleBase" id="RU361176"/>
    </source>
</evidence>
<evidence type="ECO:0000256" key="1">
    <source>
        <dbReference type="ARBA" id="ARBA00000632"/>
    </source>
</evidence>
<proteinExistence type="inferred from homology"/>
<evidence type="ECO:0000256" key="4">
    <source>
        <dbReference type="ARBA" id="ARBA00012732"/>
    </source>
</evidence>
<feature type="chain" id="PRO_5038494804" description="Lysozyme" evidence="13">
    <location>
        <begin position="37"/>
        <end position="305"/>
    </location>
</feature>
<evidence type="ECO:0000256" key="7">
    <source>
        <dbReference type="ARBA" id="ARBA00022638"/>
    </source>
</evidence>
<dbReference type="Pfam" id="PF01183">
    <property type="entry name" value="Glyco_hydro_25"/>
    <property type="match status" value="1"/>
</dbReference>
<dbReference type="Gene3D" id="3.20.20.80">
    <property type="entry name" value="Glycosidases"/>
    <property type="match status" value="1"/>
</dbReference>
<keyword evidence="7" id="KW-0081">Bacteriolytic enzyme</keyword>
<dbReference type="InterPro" id="IPR018077">
    <property type="entry name" value="Glyco_hydro_fam25_subgr"/>
</dbReference>
<dbReference type="AlphaFoldDB" id="A0A917SA44"/>
<keyword evidence="6" id="KW-0929">Antimicrobial</keyword>
<dbReference type="InterPro" id="IPR017853">
    <property type="entry name" value="GH"/>
</dbReference>
<evidence type="ECO:0000256" key="5">
    <source>
        <dbReference type="ARBA" id="ARBA00022525"/>
    </source>
</evidence>
<evidence type="ECO:0000256" key="9">
    <source>
        <dbReference type="ARBA" id="ARBA00023157"/>
    </source>
</evidence>
<sequence>MSAPLPIRTERRSAKVLRRIALGGASLGLAATLAVAGSVNAQASPPGFNRNPDAQAKQAGISAGGGGYAGWAMKSQLSKSTASSMQTTPMATTSTTVDGMDVASYQGDVEWPTWYSRGVRFAYVKATEGTSYTNPYFNSQYTGSAKAGMIRGAYAFGRPDGASGAAQAKYFIAHGGGWTADGKTLPGALDMEQNYTDSSKPCYGKTPAQMLTWMKSFTTYYWSKLHRHIPIYTNISFWKTCVGNTTHYGTTNPLWIAYYGKTLPAMPGGWNYETIWQYSGSGAADLDRFSSGLTQLKKLATAKNS</sequence>
<evidence type="ECO:0000256" key="3">
    <source>
        <dbReference type="ARBA" id="ARBA00010646"/>
    </source>
</evidence>
<feature type="signal peptide" evidence="13">
    <location>
        <begin position="1"/>
        <end position="36"/>
    </location>
</feature>
<protein>
    <recommendedName>
        <fullName evidence="4 12">Lysozyme</fullName>
        <ecNumber evidence="4 12">3.2.1.17</ecNumber>
    </recommendedName>
</protein>
<dbReference type="InterPro" id="IPR002053">
    <property type="entry name" value="Glyco_hydro_25"/>
</dbReference>
<dbReference type="GO" id="GO:0016998">
    <property type="term" value="P:cell wall macromolecule catabolic process"/>
    <property type="evidence" value="ECO:0007669"/>
    <property type="project" value="InterPro"/>
</dbReference>
<keyword evidence="15" id="KW-1185">Reference proteome</keyword>
<keyword evidence="8 12" id="KW-0378">Hydrolase</keyword>
<dbReference type="PROSITE" id="PS00953">
    <property type="entry name" value="GLYCOSYL_HYDROL_F25_1"/>
    <property type="match status" value="1"/>
</dbReference>
<keyword evidence="13" id="KW-0732">Signal</keyword>
<evidence type="ECO:0000256" key="6">
    <source>
        <dbReference type="ARBA" id="ARBA00022529"/>
    </source>
</evidence>
<evidence type="ECO:0000256" key="10">
    <source>
        <dbReference type="ARBA" id="ARBA00023295"/>
    </source>
</evidence>
<dbReference type="FunFam" id="3.20.20.80:FF:000060">
    <property type="entry name" value="Lysozyme M1"/>
    <property type="match status" value="1"/>
</dbReference>
<dbReference type="GO" id="GO:0003796">
    <property type="term" value="F:lysozyme activity"/>
    <property type="evidence" value="ECO:0007669"/>
    <property type="project" value="UniProtKB-EC"/>
</dbReference>
<dbReference type="Proteomes" id="UP000613840">
    <property type="component" value="Unassembled WGS sequence"/>
</dbReference>